<dbReference type="InterPro" id="IPR003084">
    <property type="entry name" value="HDAC_I/II"/>
</dbReference>
<evidence type="ECO:0000256" key="5">
    <source>
        <dbReference type="ARBA" id="ARBA00022853"/>
    </source>
</evidence>
<dbReference type="FunFam" id="3.40.800.20:FF:000001">
    <property type="entry name" value="Histone deacetylase"/>
    <property type="match status" value="1"/>
</dbReference>
<dbReference type="EC" id="3.5.1.98" evidence="2 10"/>
<dbReference type="GO" id="GO:0031507">
    <property type="term" value="P:heterochromatin formation"/>
    <property type="evidence" value="ECO:0007669"/>
    <property type="project" value="TreeGrafter"/>
</dbReference>
<evidence type="ECO:0000256" key="12">
    <source>
        <dbReference type="PIRSR" id="PIRSR037913-2"/>
    </source>
</evidence>
<dbReference type="PIRSF" id="PIRSF037913">
    <property type="entry name" value="His_deacetylse_1"/>
    <property type="match status" value="1"/>
</dbReference>
<dbReference type="PRINTS" id="PR01271">
    <property type="entry name" value="HISDACETLASE"/>
</dbReference>
<accession>A0A4Q0A1I2</accession>
<dbReference type="Gene3D" id="3.40.800.20">
    <property type="entry name" value="Histone deacetylase domain"/>
    <property type="match status" value="1"/>
</dbReference>
<dbReference type="Proteomes" id="UP000268162">
    <property type="component" value="Unassembled WGS sequence"/>
</dbReference>
<keyword evidence="6 10" id="KW-0805">Transcription regulation</keyword>
<dbReference type="PRINTS" id="PR01270">
    <property type="entry name" value="HDASUPER"/>
</dbReference>
<feature type="domain" description="Histone deacetylase" evidence="15">
    <location>
        <begin position="25"/>
        <end position="315"/>
    </location>
</feature>
<dbReference type="InterPro" id="IPR000286">
    <property type="entry name" value="HDACs"/>
</dbReference>
<keyword evidence="5 10" id="KW-0156">Chromatin regulator</keyword>
<evidence type="ECO:0000256" key="9">
    <source>
        <dbReference type="ARBA" id="ARBA00061569"/>
    </source>
</evidence>
<keyword evidence="13" id="KW-0479">Metal-binding</keyword>
<comment type="catalytic activity">
    <reaction evidence="10">
        <text>N(6)-acetyl-L-lysyl-[histone] + H2O = L-lysyl-[histone] + acetate</text>
        <dbReference type="Rhea" id="RHEA:58196"/>
        <dbReference type="Rhea" id="RHEA-COMP:9845"/>
        <dbReference type="Rhea" id="RHEA-COMP:11338"/>
        <dbReference type="ChEBI" id="CHEBI:15377"/>
        <dbReference type="ChEBI" id="CHEBI:29969"/>
        <dbReference type="ChEBI" id="CHEBI:30089"/>
        <dbReference type="ChEBI" id="CHEBI:61930"/>
        <dbReference type="EC" id="3.5.1.98"/>
    </reaction>
</comment>
<dbReference type="GO" id="GO:0141221">
    <property type="term" value="F:histone deacetylase activity, hydrolytic mechanism"/>
    <property type="evidence" value="ECO:0007669"/>
    <property type="project" value="UniProtKB-EC"/>
</dbReference>
<comment type="subcellular location">
    <subcellularLocation>
        <location evidence="1 10">Nucleus</location>
    </subcellularLocation>
</comment>
<evidence type="ECO:0000256" key="13">
    <source>
        <dbReference type="PIRSR" id="PIRSR037913-3"/>
    </source>
</evidence>
<evidence type="ECO:0000256" key="8">
    <source>
        <dbReference type="ARBA" id="ARBA00023242"/>
    </source>
</evidence>
<evidence type="ECO:0000256" key="7">
    <source>
        <dbReference type="ARBA" id="ARBA00023163"/>
    </source>
</evidence>
<evidence type="ECO:0000259" key="15">
    <source>
        <dbReference type="Pfam" id="PF00850"/>
    </source>
</evidence>
<keyword evidence="17" id="KW-1185">Reference proteome</keyword>
<evidence type="ECO:0000256" key="1">
    <source>
        <dbReference type="ARBA" id="ARBA00004123"/>
    </source>
</evidence>
<dbReference type="InterPro" id="IPR023696">
    <property type="entry name" value="Ureohydrolase_dom_sf"/>
</dbReference>
<evidence type="ECO:0000256" key="11">
    <source>
        <dbReference type="PIRSR" id="PIRSR037913-1"/>
    </source>
</evidence>
<dbReference type="STRING" id="215637.A0A4Q0A1I2"/>
<dbReference type="GO" id="GO:0032221">
    <property type="term" value="C:Rpd3S complex"/>
    <property type="evidence" value="ECO:0007669"/>
    <property type="project" value="UniProtKB-ARBA"/>
</dbReference>
<dbReference type="AlphaFoldDB" id="A0A4Q0A1I2"/>
<feature type="binding site" evidence="13">
    <location>
        <position position="173"/>
    </location>
    <ligand>
        <name>a divalent metal cation</name>
        <dbReference type="ChEBI" id="CHEBI:60240"/>
    </ligand>
</feature>
<keyword evidence="7 10" id="KW-0804">Transcription</keyword>
<dbReference type="InterPro" id="IPR023801">
    <property type="entry name" value="His_deacetylse_dom"/>
</dbReference>
<evidence type="ECO:0000256" key="2">
    <source>
        <dbReference type="ARBA" id="ARBA00012111"/>
    </source>
</evidence>
<evidence type="ECO:0000256" key="3">
    <source>
        <dbReference type="ARBA" id="ARBA00022491"/>
    </source>
</evidence>
<keyword evidence="4 10" id="KW-0378">Hydrolase</keyword>
<feature type="compositionally biased region" description="Acidic residues" evidence="14">
    <location>
        <begin position="387"/>
        <end position="398"/>
    </location>
</feature>
<keyword evidence="3" id="KW-0678">Repressor</keyword>
<name>A0A4Q0A1I2_9FUNG</name>
<evidence type="ECO:0000256" key="6">
    <source>
        <dbReference type="ARBA" id="ARBA00023015"/>
    </source>
</evidence>
<feature type="binding site" evidence="12">
    <location>
        <position position="300"/>
    </location>
    <ligand>
        <name>substrate</name>
    </ligand>
</feature>
<feature type="region of interest" description="Disordered" evidence="14">
    <location>
        <begin position="416"/>
        <end position="460"/>
    </location>
</feature>
<feature type="region of interest" description="Disordered" evidence="14">
    <location>
        <begin position="372"/>
        <end position="401"/>
    </location>
</feature>
<keyword evidence="8 10" id="KW-0539">Nucleus</keyword>
<feature type="binding site" evidence="12">
    <location>
        <position position="146"/>
    </location>
    <ligand>
        <name>substrate</name>
    </ligand>
</feature>
<dbReference type="PANTHER" id="PTHR10625:SF2">
    <property type="entry name" value="HISTONE DEACETYLASE"/>
    <property type="match status" value="1"/>
</dbReference>
<evidence type="ECO:0000256" key="4">
    <source>
        <dbReference type="ARBA" id="ARBA00022801"/>
    </source>
</evidence>
<dbReference type="InterPro" id="IPR037138">
    <property type="entry name" value="His_deacetylse_dom_sf"/>
</dbReference>
<evidence type="ECO:0000256" key="14">
    <source>
        <dbReference type="SAM" id="MobiDB-lite"/>
    </source>
</evidence>
<dbReference type="GO" id="GO:0046872">
    <property type="term" value="F:metal ion binding"/>
    <property type="evidence" value="ECO:0007669"/>
    <property type="project" value="UniProtKB-KW"/>
</dbReference>
<feature type="binding site" evidence="12">
    <location>
        <position position="96"/>
    </location>
    <ligand>
        <name>substrate</name>
    </ligand>
</feature>
<dbReference type="SUPFAM" id="SSF52768">
    <property type="entry name" value="Arginase/deacetylase"/>
    <property type="match status" value="1"/>
</dbReference>
<evidence type="ECO:0000313" key="16">
    <source>
        <dbReference type="EMBL" id="RKP39010.1"/>
    </source>
</evidence>
<reference evidence="17" key="1">
    <citation type="journal article" date="2018" name="Nat. Microbiol.">
        <title>Leveraging single-cell genomics to expand the fungal tree of life.</title>
        <authorList>
            <person name="Ahrendt S.R."/>
            <person name="Quandt C.A."/>
            <person name="Ciobanu D."/>
            <person name="Clum A."/>
            <person name="Salamov A."/>
            <person name="Andreopoulos B."/>
            <person name="Cheng J.F."/>
            <person name="Woyke T."/>
            <person name="Pelin A."/>
            <person name="Henrissat B."/>
            <person name="Reynolds N.K."/>
            <person name="Benny G.L."/>
            <person name="Smith M.E."/>
            <person name="James T.Y."/>
            <person name="Grigoriev I.V."/>
        </authorList>
    </citation>
    <scope>NUCLEOTIDE SEQUENCE [LARGE SCALE GENOMIC DNA]</scope>
    <source>
        <strain evidence="17">RSA 468</strain>
    </source>
</reference>
<dbReference type="Pfam" id="PF00850">
    <property type="entry name" value="Hist_deacetyl"/>
    <property type="match status" value="1"/>
</dbReference>
<dbReference type="EMBL" id="ML002307">
    <property type="protein sequence ID" value="RKP39010.1"/>
    <property type="molecule type" value="Genomic_DNA"/>
</dbReference>
<proteinExistence type="inferred from homology"/>
<feature type="binding site" evidence="13">
    <location>
        <position position="261"/>
    </location>
    <ligand>
        <name>a divalent metal cation</name>
        <dbReference type="ChEBI" id="CHEBI:60240"/>
    </ligand>
</feature>
<feature type="binding site" evidence="13">
    <location>
        <position position="175"/>
    </location>
    <ligand>
        <name>a divalent metal cation</name>
        <dbReference type="ChEBI" id="CHEBI:60240"/>
    </ligand>
</feature>
<evidence type="ECO:0000256" key="10">
    <source>
        <dbReference type="PIRNR" id="PIRNR037913"/>
    </source>
</evidence>
<feature type="active site" description="Proton acceptor" evidence="11">
    <location>
        <position position="138"/>
    </location>
</feature>
<dbReference type="GO" id="GO:0070210">
    <property type="term" value="C:Rpd3L-Expanded complex"/>
    <property type="evidence" value="ECO:0007669"/>
    <property type="project" value="TreeGrafter"/>
</dbReference>
<feature type="compositionally biased region" description="Polar residues" evidence="14">
    <location>
        <begin position="444"/>
        <end position="460"/>
    </location>
</feature>
<protein>
    <recommendedName>
        <fullName evidence="2 10">Histone deacetylase</fullName>
        <ecNumber evidence="2 10">3.5.1.98</ecNumber>
    </recommendedName>
</protein>
<evidence type="ECO:0000313" key="17">
    <source>
        <dbReference type="Proteomes" id="UP000268162"/>
    </source>
</evidence>
<gene>
    <name evidence="16" type="ORF">BJ085DRAFT_42305</name>
</gene>
<dbReference type="PANTHER" id="PTHR10625">
    <property type="entry name" value="HISTONE DEACETYLASE HDAC1-RELATED"/>
    <property type="match status" value="1"/>
</dbReference>
<sequence length="460" mass="52070">MTATKRRVAYYYDNEVGNYTFGPNHVMKPQRMRMVHNLVVNYGMHKHMEIMRPNRATFLQMTQFHTDEYIDFLKTVCAENAKDLHEHTAKYLSGEDCPVWEGIYEFCSISAGGSIAAANKLNHGEADIGINWSGGLHHAKKNEASGFCYVNDNVLGILELLRYHQRVVYIDIDVHHGDGVEEAFYLSDRVMTVSFHKHGDFFPGTGEIRDIGIGKGRNYAVNVPLRDGINDESYKFIFRSVIQNVMDHYRPGAVWLQCGTDSLAGDRLGCFNLSMHGHAACVEFMRSFNVPLVVVGGGGYTIRNVARTWTYETAVCLGIEPDPMLPFHDYYEYYGPDYRLDVPSNNMDNHNDRKFLEKIRNRIADTLRQIPHAPSVQLQSVPRDVSTEDEDEEDEEAMNTDIRISQRQRDAYIFPDNEFADLDDGLARTLPNGSGMPYDDLARTGNSNPSDGPANPSSRG</sequence>
<comment type="similarity">
    <text evidence="9 10">Belongs to the histone deacetylase family. HD Type 1 subfamily.</text>
</comment>
<organism evidence="16 17">
    <name type="scientific">Dimargaris cristalligena</name>
    <dbReference type="NCBI Taxonomy" id="215637"/>
    <lineage>
        <taxon>Eukaryota</taxon>
        <taxon>Fungi</taxon>
        <taxon>Fungi incertae sedis</taxon>
        <taxon>Zoopagomycota</taxon>
        <taxon>Kickxellomycotina</taxon>
        <taxon>Dimargaritomycetes</taxon>
        <taxon>Dimargaritales</taxon>
        <taxon>Dimargaritaceae</taxon>
        <taxon>Dimargaris</taxon>
    </lineage>
</organism>